<dbReference type="EC" id="1.20.4.4" evidence="3"/>
<dbReference type="Proteomes" id="UP001597387">
    <property type="component" value="Unassembled WGS sequence"/>
</dbReference>
<evidence type="ECO:0000259" key="2">
    <source>
        <dbReference type="SMART" id="SM00226"/>
    </source>
</evidence>
<protein>
    <submittedName>
        <fullName evidence="3">Arsenate reductase ArsC</fullName>
        <ecNumber evidence="3">1.20.4.4</ecNumber>
    </submittedName>
</protein>
<dbReference type="Gene3D" id="3.40.50.2300">
    <property type="match status" value="1"/>
</dbReference>
<sequence length="129" mass="14625">MKNILFVCIENSNRSQMAQAFANIYGKDKVVAHSSGSRPSGKINPKAIAAMQELGYDLSTHSSKSLDEIPQVEYEYAITMGCGDECPLVNAKHREDWQLPDPRGMEPEEFNKVRDEIRDRVLQLLERIN</sequence>
<dbReference type="CDD" id="cd16345">
    <property type="entry name" value="LMWP_ArsC"/>
    <property type="match status" value="1"/>
</dbReference>
<keyword evidence="4" id="KW-1185">Reference proteome</keyword>
<dbReference type="EMBL" id="JBHUHZ010000003">
    <property type="protein sequence ID" value="MFD2164214.1"/>
    <property type="molecule type" value="Genomic_DNA"/>
</dbReference>
<organism evidence="3 4">
    <name type="scientific">Paradesertivirga mongoliensis</name>
    <dbReference type="NCBI Taxonomy" id="2100740"/>
    <lineage>
        <taxon>Bacteria</taxon>
        <taxon>Pseudomonadati</taxon>
        <taxon>Bacteroidota</taxon>
        <taxon>Sphingobacteriia</taxon>
        <taxon>Sphingobacteriales</taxon>
        <taxon>Sphingobacteriaceae</taxon>
        <taxon>Paradesertivirga</taxon>
    </lineage>
</organism>
<dbReference type="InterPro" id="IPR036196">
    <property type="entry name" value="Ptyr_pPase_sf"/>
</dbReference>
<dbReference type="InterPro" id="IPR023485">
    <property type="entry name" value="Ptyr_pPase"/>
</dbReference>
<evidence type="ECO:0000313" key="4">
    <source>
        <dbReference type="Proteomes" id="UP001597387"/>
    </source>
</evidence>
<evidence type="ECO:0000313" key="3">
    <source>
        <dbReference type="EMBL" id="MFD2164214.1"/>
    </source>
</evidence>
<name>A0ABW4ZRH1_9SPHI</name>
<dbReference type="PANTHER" id="PTHR43428">
    <property type="entry name" value="ARSENATE REDUCTASE"/>
    <property type="match status" value="1"/>
</dbReference>
<keyword evidence="3" id="KW-0560">Oxidoreductase</keyword>
<accession>A0ABW4ZRH1</accession>
<dbReference type="GO" id="GO:0030612">
    <property type="term" value="F:arsenate reductase (thioredoxin) activity"/>
    <property type="evidence" value="ECO:0007669"/>
    <property type="project" value="UniProtKB-EC"/>
</dbReference>
<dbReference type="Pfam" id="PF01451">
    <property type="entry name" value="LMWPc"/>
    <property type="match status" value="1"/>
</dbReference>
<comment type="caution">
    <text evidence="3">The sequence shown here is derived from an EMBL/GenBank/DDBJ whole genome shotgun (WGS) entry which is preliminary data.</text>
</comment>
<dbReference type="SUPFAM" id="SSF52788">
    <property type="entry name" value="Phosphotyrosine protein phosphatases I"/>
    <property type="match status" value="1"/>
</dbReference>
<keyword evidence="1" id="KW-0059">Arsenical resistance</keyword>
<dbReference type="RefSeq" id="WP_255904342.1">
    <property type="nucleotide sequence ID" value="NZ_JAFMZO010000004.1"/>
</dbReference>
<feature type="domain" description="Phosphotyrosine protein phosphatase I" evidence="2">
    <location>
        <begin position="2"/>
        <end position="127"/>
    </location>
</feature>
<evidence type="ECO:0000256" key="1">
    <source>
        <dbReference type="ARBA" id="ARBA00022849"/>
    </source>
</evidence>
<dbReference type="SMART" id="SM00226">
    <property type="entry name" value="LMWPc"/>
    <property type="match status" value="1"/>
</dbReference>
<reference evidence="4" key="1">
    <citation type="journal article" date="2019" name="Int. J. Syst. Evol. Microbiol.">
        <title>The Global Catalogue of Microorganisms (GCM) 10K type strain sequencing project: providing services to taxonomists for standard genome sequencing and annotation.</title>
        <authorList>
            <consortium name="The Broad Institute Genomics Platform"/>
            <consortium name="The Broad Institute Genome Sequencing Center for Infectious Disease"/>
            <person name="Wu L."/>
            <person name="Ma J."/>
        </authorList>
    </citation>
    <scope>NUCLEOTIDE SEQUENCE [LARGE SCALE GENOMIC DNA]</scope>
    <source>
        <strain evidence="4">KCTC 42217</strain>
    </source>
</reference>
<dbReference type="PANTHER" id="PTHR43428:SF1">
    <property type="entry name" value="ARSENATE REDUCTASE"/>
    <property type="match status" value="1"/>
</dbReference>
<gene>
    <name evidence="3" type="ORF">ACFSJU_17525</name>
</gene>
<proteinExistence type="predicted"/>